<evidence type="ECO:0000313" key="3">
    <source>
        <dbReference type="Proteomes" id="UP000006757"/>
    </source>
</evidence>
<dbReference type="AlphaFoldDB" id="K1VNY5"/>
<feature type="region of interest" description="Disordered" evidence="1">
    <location>
        <begin position="1"/>
        <end position="97"/>
    </location>
</feature>
<evidence type="ECO:0000256" key="1">
    <source>
        <dbReference type="SAM" id="MobiDB-lite"/>
    </source>
</evidence>
<dbReference type="eggNOG" id="ENOG502S4WP">
    <property type="taxonomic scope" value="Eukaryota"/>
</dbReference>
<comment type="caution">
    <text evidence="2">The sequence shown here is derived from an EMBL/GenBank/DDBJ whole genome shotgun (WGS) entry which is preliminary data.</text>
</comment>
<feature type="compositionally biased region" description="Polar residues" evidence="1">
    <location>
        <begin position="1"/>
        <end position="11"/>
    </location>
</feature>
<dbReference type="OrthoDB" id="5544375at2759"/>
<name>K1VNY5_TRIAC</name>
<protein>
    <recommendedName>
        <fullName evidence="4">MICOS complex subunit mic19</fullName>
    </recommendedName>
</protein>
<dbReference type="InParanoid" id="K1VNY5"/>
<reference evidence="2 3" key="1">
    <citation type="journal article" date="2012" name="Eukaryot. Cell">
        <title>Genome sequence of the Trichosporon asahii environmental strain CBS 8904.</title>
        <authorList>
            <person name="Yang R.Y."/>
            <person name="Li H.T."/>
            <person name="Zhu H."/>
            <person name="Zhou G.P."/>
            <person name="Wang M."/>
            <person name="Wang L."/>
        </authorList>
    </citation>
    <scope>NUCLEOTIDE SEQUENCE [LARGE SCALE GENOMIC DNA]</scope>
    <source>
        <strain evidence="2 3">CBS 8904</strain>
    </source>
</reference>
<dbReference type="Pfam" id="PF07956">
    <property type="entry name" value="DUF1690"/>
    <property type="match status" value="1"/>
</dbReference>
<dbReference type="HOGENOM" id="CLU_093897_1_0_1"/>
<feature type="compositionally biased region" description="Basic and acidic residues" evidence="1">
    <location>
        <begin position="77"/>
        <end position="87"/>
    </location>
</feature>
<sequence>MGASQSSQASQKPDHVVSAPAGTSVEFSPSLIERLQQPSSGKKPQTTDELVRQKLASESANLRQQEAEILSSISSALEKENLDREKPGMSSEALGRDIEEVREKVERITNDRKNRENPDLAKAKDAVVVCYTNNPTTPLDCWREVDAFKAEVNKLEAVSYRFWMAI</sequence>
<dbReference type="OMA" id="GKSLNCW"/>
<proteinExistence type="predicted"/>
<accession>K1VNY5</accession>
<gene>
    <name evidence="2" type="ORF">A1Q2_07426</name>
</gene>
<dbReference type="EMBL" id="AMBO01000391">
    <property type="protein sequence ID" value="EKC98412.1"/>
    <property type="molecule type" value="Genomic_DNA"/>
</dbReference>
<organism evidence="2 3">
    <name type="scientific">Trichosporon asahii var. asahii (strain CBS 8904)</name>
    <name type="common">Yeast</name>
    <dbReference type="NCBI Taxonomy" id="1220162"/>
    <lineage>
        <taxon>Eukaryota</taxon>
        <taxon>Fungi</taxon>
        <taxon>Dikarya</taxon>
        <taxon>Basidiomycota</taxon>
        <taxon>Agaricomycotina</taxon>
        <taxon>Tremellomycetes</taxon>
        <taxon>Trichosporonales</taxon>
        <taxon>Trichosporonaceae</taxon>
        <taxon>Trichosporon</taxon>
    </lineage>
</organism>
<keyword evidence="3" id="KW-1185">Reference proteome</keyword>
<dbReference type="Proteomes" id="UP000006757">
    <property type="component" value="Unassembled WGS sequence"/>
</dbReference>
<evidence type="ECO:0008006" key="4">
    <source>
        <dbReference type="Google" id="ProtNLM"/>
    </source>
</evidence>
<dbReference type="STRING" id="1220162.K1VNY5"/>
<dbReference type="InterPro" id="IPR012471">
    <property type="entry name" value="DUF1690"/>
</dbReference>
<evidence type="ECO:0000313" key="2">
    <source>
        <dbReference type="EMBL" id="EKC98412.1"/>
    </source>
</evidence>